<evidence type="ECO:0000313" key="2">
    <source>
        <dbReference type="EMBL" id="OSX65423.1"/>
    </source>
</evidence>
<feature type="compositionally biased region" description="Polar residues" evidence="1">
    <location>
        <begin position="1"/>
        <end position="10"/>
    </location>
</feature>
<name>A0A1X6NAM4_9APHY</name>
<dbReference type="RefSeq" id="XP_024342217.1">
    <property type="nucleotide sequence ID" value="XM_024476835.1"/>
</dbReference>
<gene>
    <name evidence="2" type="ORF">POSPLADRAFT_1032184</name>
</gene>
<organism evidence="2 3">
    <name type="scientific">Postia placenta MAD-698-R-SB12</name>
    <dbReference type="NCBI Taxonomy" id="670580"/>
    <lineage>
        <taxon>Eukaryota</taxon>
        <taxon>Fungi</taxon>
        <taxon>Dikarya</taxon>
        <taxon>Basidiomycota</taxon>
        <taxon>Agaricomycotina</taxon>
        <taxon>Agaricomycetes</taxon>
        <taxon>Polyporales</taxon>
        <taxon>Adustoporiaceae</taxon>
        <taxon>Rhodonia</taxon>
    </lineage>
</organism>
<feature type="compositionally biased region" description="Polar residues" evidence="1">
    <location>
        <begin position="20"/>
        <end position="31"/>
    </location>
</feature>
<dbReference type="GeneID" id="36321786"/>
<sequence length="279" mass="30147">MPSLRRTVSSPPARRGPYSYPSSLSQGTPGSATRPGAHNPRRSSGSDVNNRRVLADIDWWIVQDGQRDDLDAYDQRDAPDAAEREGEPAPAVAGVAAPTPLVEHDLDHVHPMWQLGPQVGSGAGTVENISLPAPSLSDIASEVAYGFGSLEALSPIPQFVDLSITPSTRHIHSPDASFSDSSLQSTPSSAHFALLPVSALAFDDTRFMDFEPFALPAGPSVRRSATGMTRSASYSFVEDELSYAVSRRREVERFDDVPSTPCLSPFFSLTRTDVDDLFY</sequence>
<proteinExistence type="predicted"/>
<feature type="region of interest" description="Disordered" evidence="1">
    <location>
        <begin position="1"/>
        <end position="49"/>
    </location>
</feature>
<dbReference type="AlphaFoldDB" id="A0A1X6NAM4"/>
<dbReference type="OrthoDB" id="3236040at2759"/>
<protein>
    <submittedName>
        <fullName evidence="2">Uncharacterized protein</fullName>
    </submittedName>
</protein>
<accession>A0A1X6NAM4</accession>
<dbReference type="STRING" id="670580.A0A1X6NAM4"/>
<dbReference type="Proteomes" id="UP000194127">
    <property type="component" value="Unassembled WGS sequence"/>
</dbReference>
<reference evidence="2 3" key="1">
    <citation type="submission" date="2017-04" db="EMBL/GenBank/DDBJ databases">
        <title>Genome Sequence of the Model Brown-Rot Fungus Postia placenta SB12.</title>
        <authorList>
            <consortium name="DOE Joint Genome Institute"/>
            <person name="Gaskell J."/>
            <person name="Kersten P."/>
            <person name="Larrondo L.F."/>
            <person name="Canessa P."/>
            <person name="Martinez D."/>
            <person name="Hibbett D."/>
            <person name="Schmoll M."/>
            <person name="Kubicek C.P."/>
            <person name="Martinez A.T."/>
            <person name="Yadav J."/>
            <person name="Master E."/>
            <person name="Magnuson J.K."/>
            <person name="James T."/>
            <person name="Yaver D."/>
            <person name="Berka R."/>
            <person name="Labutti K."/>
            <person name="Lipzen A."/>
            <person name="Aerts A."/>
            <person name="Barry K."/>
            <person name="Henrissat B."/>
            <person name="Blanchette R."/>
            <person name="Grigoriev I."/>
            <person name="Cullen D."/>
        </authorList>
    </citation>
    <scope>NUCLEOTIDE SEQUENCE [LARGE SCALE GENOMIC DNA]</scope>
    <source>
        <strain evidence="2 3">MAD-698-R-SB12</strain>
    </source>
</reference>
<evidence type="ECO:0000313" key="3">
    <source>
        <dbReference type="Proteomes" id="UP000194127"/>
    </source>
</evidence>
<dbReference type="EMBL" id="KZ110593">
    <property type="protein sequence ID" value="OSX65423.1"/>
    <property type="molecule type" value="Genomic_DNA"/>
</dbReference>
<evidence type="ECO:0000256" key="1">
    <source>
        <dbReference type="SAM" id="MobiDB-lite"/>
    </source>
</evidence>
<keyword evidence="3" id="KW-1185">Reference proteome</keyword>